<accession>A0ABV8PZD6</accession>
<dbReference type="Proteomes" id="UP001595906">
    <property type="component" value="Unassembled WGS sequence"/>
</dbReference>
<protein>
    <submittedName>
        <fullName evidence="1">Uncharacterized protein</fullName>
    </submittedName>
</protein>
<dbReference type="PROSITE" id="PS51257">
    <property type="entry name" value="PROKAR_LIPOPROTEIN"/>
    <property type="match status" value="1"/>
</dbReference>
<name>A0ABV8PZD6_9BACT</name>
<keyword evidence="2" id="KW-1185">Reference proteome</keyword>
<dbReference type="EMBL" id="JBHSDC010000029">
    <property type="protein sequence ID" value="MFC4233352.1"/>
    <property type="molecule type" value="Genomic_DNA"/>
</dbReference>
<gene>
    <name evidence="1" type="ORF">ACFOW1_15735</name>
</gene>
<dbReference type="RefSeq" id="WP_379015591.1">
    <property type="nucleotide sequence ID" value="NZ_JBHSDC010000029.1"/>
</dbReference>
<comment type="caution">
    <text evidence="1">The sequence shown here is derived from an EMBL/GenBank/DDBJ whole genome shotgun (WGS) entry which is preliminary data.</text>
</comment>
<sequence>MKKVASILLLPCLLIVGCSSKKLDQKTVAEIIKKELGYPKILDYDIYCSDPKHAYKMLDAGLGKDGLVVIQQKQKLIEVGKPLISFTEKAKPYLLATSKKDKSIEIQKVKLADVDVAEIITTKDGEDGKTAIVEFTTAYKNISPFARLVNVDFKMPKKHTIYLSLYDNQWHIEKKTD</sequence>
<evidence type="ECO:0000313" key="2">
    <source>
        <dbReference type="Proteomes" id="UP001595906"/>
    </source>
</evidence>
<organism evidence="1 2">
    <name type="scientific">Parasediminibacterium paludis</name>
    <dbReference type="NCBI Taxonomy" id="908966"/>
    <lineage>
        <taxon>Bacteria</taxon>
        <taxon>Pseudomonadati</taxon>
        <taxon>Bacteroidota</taxon>
        <taxon>Chitinophagia</taxon>
        <taxon>Chitinophagales</taxon>
        <taxon>Chitinophagaceae</taxon>
        <taxon>Parasediminibacterium</taxon>
    </lineage>
</organism>
<proteinExistence type="predicted"/>
<reference evidence="2" key="1">
    <citation type="journal article" date="2019" name="Int. J. Syst. Evol. Microbiol.">
        <title>The Global Catalogue of Microorganisms (GCM) 10K type strain sequencing project: providing services to taxonomists for standard genome sequencing and annotation.</title>
        <authorList>
            <consortium name="The Broad Institute Genomics Platform"/>
            <consortium name="The Broad Institute Genome Sequencing Center for Infectious Disease"/>
            <person name="Wu L."/>
            <person name="Ma J."/>
        </authorList>
    </citation>
    <scope>NUCLEOTIDE SEQUENCE [LARGE SCALE GENOMIC DNA]</scope>
    <source>
        <strain evidence="2">CECT 8010</strain>
    </source>
</reference>
<evidence type="ECO:0000313" key="1">
    <source>
        <dbReference type="EMBL" id="MFC4233352.1"/>
    </source>
</evidence>